<dbReference type="Proteomes" id="UP000794436">
    <property type="component" value="Unassembled WGS sequence"/>
</dbReference>
<keyword evidence="5" id="KW-0560">Oxidoreductase</keyword>
<dbReference type="SUPFAM" id="SSF53213">
    <property type="entry name" value="LigB-like"/>
    <property type="match status" value="1"/>
</dbReference>
<keyword evidence="4" id="KW-0862">Zinc</keyword>
<organism evidence="7 8">
    <name type="scientific">Pythium oligandrum</name>
    <name type="common">Mycoparasitic fungus</name>
    <dbReference type="NCBI Taxonomy" id="41045"/>
    <lineage>
        <taxon>Eukaryota</taxon>
        <taxon>Sar</taxon>
        <taxon>Stramenopiles</taxon>
        <taxon>Oomycota</taxon>
        <taxon>Peronosporomycetes</taxon>
        <taxon>Pythiales</taxon>
        <taxon>Pythiaceae</taxon>
        <taxon>Pythium</taxon>
    </lineage>
</organism>
<comment type="similarity">
    <text evidence="2">Belongs to the DODA-type extradiol aromatic ring-opening dioxygenase family.</text>
</comment>
<evidence type="ECO:0000256" key="5">
    <source>
        <dbReference type="ARBA" id="ARBA00023002"/>
    </source>
</evidence>
<dbReference type="InterPro" id="IPR014436">
    <property type="entry name" value="Extradiol_dOase_DODA"/>
</dbReference>
<dbReference type="GO" id="GO:0008198">
    <property type="term" value="F:ferrous iron binding"/>
    <property type="evidence" value="ECO:0007669"/>
    <property type="project" value="InterPro"/>
</dbReference>
<name>A0A8K1CBE2_PYTOL</name>
<dbReference type="PANTHER" id="PTHR30096:SF0">
    <property type="entry name" value="4,5-DOPA DIOXYGENASE EXTRADIOL-LIKE PROTEIN"/>
    <property type="match status" value="1"/>
</dbReference>
<protein>
    <recommendedName>
        <fullName evidence="6">Extradiol ring-cleavage dioxygenase class III enzyme subunit B domain-containing protein</fullName>
    </recommendedName>
</protein>
<dbReference type="OrthoDB" id="7396853at2759"/>
<evidence type="ECO:0000313" key="7">
    <source>
        <dbReference type="EMBL" id="TMW59558.1"/>
    </source>
</evidence>
<evidence type="ECO:0000313" key="8">
    <source>
        <dbReference type="Proteomes" id="UP000794436"/>
    </source>
</evidence>
<feature type="domain" description="Extradiol ring-cleavage dioxygenase class III enzyme subunit B" evidence="6">
    <location>
        <begin position="25"/>
        <end position="247"/>
    </location>
</feature>
<dbReference type="InterPro" id="IPR004183">
    <property type="entry name" value="Xdiol_dOase_suB"/>
</dbReference>
<dbReference type="PANTHER" id="PTHR30096">
    <property type="entry name" value="4,5-DOPA DIOXYGENASE EXTRADIOL-LIKE PROTEIN"/>
    <property type="match status" value="1"/>
</dbReference>
<keyword evidence="3" id="KW-0479">Metal-binding</keyword>
<proteinExistence type="inferred from homology"/>
<dbReference type="PIRSF" id="PIRSF006157">
    <property type="entry name" value="Doxgns_DODA"/>
    <property type="match status" value="1"/>
</dbReference>
<comment type="caution">
    <text evidence="7">The sequence shown here is derived from an EMBL/GenBank/DDBJ whole genome shotgun (WGS) entry which is preliminary data.</text>
</comment>
<dbReference type="GO" id="GO:0008270">
    <property type="term" value="F:zinc ion binding"/>
    <property type="evidence" value="ECO:0007669"/>
    <property type="project" value="InterPro"/>
</dbReference>
<dbReference type="Pfam" id="PF02900">
    <property type="entry name" value="LigB"/>
    <property type="match status" value="1"/>
</dbReference>
<dbReference type="GO" id="GO:0016702">
    <property type="term" value="F:oxidoreductase activity, acting on single donors with incorporation of molecular oxygen, incorporation of two atoms of oxygen"/>
    <property type="evidence" value="ECO:0007669"/>
    <property type="project" value="UniProtKB-ARBA"/>
</dbReference>
<dbReference type="EMBL" id="SPLM01000109">
    <property type="protein sequence ID" value="TMW59558.1"/>
    <property type="molecule type" value="Genomic_DNA"/>
</dbReference>
<evidence type="ECO:0000256" key="4">
    <source>
        <dbReference type="ARBA" id="ARBA00022833"/>
    </source>
</evidence>
<evidence type="ECO:0000256" key="1">
    <source>
        <dbReference type="ARBA" id="ARBA00001947"/>
    </source>
</evidence>
<evidence type="ECO:0000256" key="3">
    <source>
        <dbReference type="ARBA" id="ARBA00022723"/>
    </source>
</evidence>
<evidence type="ECO:0000259" key="6">
    <source>
        <dbReference type="Pfam" id="PF02900"/>
    </source>
</evidence>
<evidence type="ECO:0000256" key="2">
    <source>
        <dbReference type="ARBA" id="ARBA00007581"/>
    </source>
</evidence>
<dbReference type="AlphaFoldDB" id="A0A8K1CBE2"/>
<dbReference type="CDD" id="cd07363">
    <property type="entry name" value="45_DOPA_Dioxygenase"/>
    <property type="match status" value="1"/>
</dbReference>
<comment type="cofactor">
    <cofactor evidence="1">
        <name>Zn(2+)</name>
        <dbReference type="ChEBI" id="CHEBI:29105"/>
    </cofactor>
</comment>
<keyword evidence="8" id="KW-1185">Reference proteome</keyword>
<sequence>MTNYKQPSVFVPHGGGPMPLLGDKRHADMVEWLKHFQRDFVTTKPDAIVLVTAHWESEITQITSSEAPELLYDYYNFPPESYEIKYPAPGHPALAKRIHDLLSDNGIKSEMNEKRGYDHGVFIPLKIMFPDADVPVVQMSVYSSQDPEAHIKLGEVLRSLRKDNILIVGSGLSFHSFGLFRGNPDGANAASIPFHDYLKESLVDTSDSIERRRRLHNWTDAPFARQVHQKEEHLMPLFVVAGAGLEEPCEEIFDGYVMDVRTSGYLFGKRS</sequence>
<reference evidence="7" key="1">
    <citation type="submission" date="2019-03" db="EMBL/GenBank/DDBJ databases">
        <title>Long read genome sequence of the mycoparasitic Pythium oligandrum ATCC 38472 isolated from sugarbeet rhizosphere.</title>
        <authorList>
            <person name="Gaulin E."/>
        </authorList>
    </citation>
    <scope>NUCLEOTIDE SEQUENCE</scope>
    <source>
        <strain evidence="7">ATCC 38472_TT</strain>
    </source>
</reference>
<dbReference type="Gene3D" id="3.40.830.10">
    <property type="entry name" value="LigB-like"/>
    <property type="match status" value="1"/>
</dbReference>
<gene>
    <name evidence="7" type="ORF">Poli38472_004627</name>
</gene>
<accession>A0A8K1CBE2</accession>